<accession>A0AC61N1G7</accession>
<sequence>MIKFGTGGWRAIIGDEFTRANIRLVAAALARRMKREGADKEGICVGYDRRFLSREALIWFCEVLAGEGIQVFFVNMSCPTPQIMFTVKEKKLPYGAMVTASHNPAIWNGIKLFTFGGRDAAQDVTEAIQEEANSLREDEIRDMGFEEAKTAGIIKIIDPRDAYLDSILGQVNVDAIRKRRLRIVLDPMFGVSLTGLQTILYTCRCDVDVINDRHDAFFGRHLPAPNPDTLVDLQYAVKEHRADVGIATDGDADRLGIIDENGRYVTANEILALLYYYLLEYKGWQGAAVRNIATTHLLDRIAEDHGQECVEVPVGFKHISAGMEAHDALIGGESSGGLTVRGHISGKDGLYAASLLVEMLSVSGKKLSELLQLLYDKYGELHTAEYDWALTEEKREEIAKKIMTDKELPAFNRKVEKVSYLDGCKVYLDGGWVIVRFSGTEPRVRIFAEAETEEEAKRTVKLMADFTGLPWEE</sequence>
<protein>
    <submittedName>
        <fullName evidence="1">Phosphoglucomutase/phosphomannomutase family protein</fullName>
    </submittedName>
</protein>
<organism evidence="1 2">
    <name type="scientific">Aristaeella hokkaidonensis</name>
    <dbReference type="NCBI Taxonomy" id="3046382"/>
    <lineage>
        <taxon>Bacteria</taxon>
        <taxon>Bacillati</taxon>
        <taxon>Bacillota</taxon>
        <taxon>Clostridia</taxon>
        <taxon>Eubacteriales</taxon>
        <taxon>Aristaeellaceae</taxon>
        <taxon>Aristaeella</taxon>
    </lineage>
</organism>
<dbReference type="EMBL" id="CP068393">
    <property type="protein sequence ID" value="QUC65865.1"/>
    <property type="molecule type" value="Genomic_DNA"/>
</dbReference>
<gene>
    <name evidence="1" type="ORF">JYE49_08210</name>
</gene>
<proteinExistence type="predicted"/>
<evidence type="ECO:0000313" key="1">
    <source>
        <dbReference type="EMBL" id="QUC65865.1"/>
    </source>
</evidence>
<evidence type="ECO:0000313" key="2">
    <source>
        <dbReference type="Proteomes" id="UP000682782"/>
    </source>
</evidence>
<reference evidence="1" key="1">
    <citation type="submission" date="2021-01" db="EMBL/GenBank/DDBJ databases">
        <title>Complete genome sequence of Clostridiales bacterium R-7.</title>
        <authorList>
            <person name="Mahoney-Kurpe S.C."/>
            <person name="Palevich N."/>
            <person name="Koike S."/>
            <person name="Moon C.D."/>
            <person name="Attwood G.T."/>
        </authorList>
    </citation>
    <scope>NUCLEOTIDE SEQUENCE</scope>
    <source>
        <strain evidence="1">R-7</strain>
    </source>
</reference>
<name>A0AC61N1G7_9FIRM</name>
<dbReference type="Proteomes" id="UP000682782">
    <property type="component" value="Chromosome"/>
</dbReference>
<keyword evidence="2" id="KW-1185">Reference proteome</keyword>